<gene>
    <name evidence="2" type="ORF">GGP41_007047</name>
</gene>
<dbReference type="AlphaFoldDB" id="A0A8H5ZU07"/>
<dbReference type="Pfam" id="PF00106">
    <property type="entry name" value="adh_short"/>
    <property type="match status" value="1"/>
</dbReference>
<dbReference type="PRINTS" id="PR00081">
    <property type="entry name" value="GDHRDH"/>
</dbReference>
<sequence length="862" mass="96154">MTSVIAKEIALITGANSGIGFEIAHQLLQKGTYHVLLGSRNISRGSTALQDLQARNLPGSAELMHLDVQSDDHINQAAAHIREKHGKLDILFNNAAVALPEGATERERMAAAFDINATGPWLLAKALIPLLKRSENPRIINISSGAGSIGRRLFPESPMYKIQGIPYRASKVAFNMLTACLYVEFGLGVKQTDATEPESGKDDAGAIGGTDKKIKVFCYDPGFTVSNLGPYNKQEFGARSAEKTVDSVVELVEGKRDAEVGKFIHNSVAFHYQQLNRSRREIRLLELLPKTQWRNNCQPACRLFHTSLDKHPPYLALSYVWGDKSDPRRILVDGCTFEVTRNLFEALSGIVESESFIIWIDAICINQVDDEEKGWQVALMGDIYRQTSEVIAWLGPSAHNSDAVLEHLDILGSISESLGLPTDTSLCLTAWKVMLGIASHEGDLTESTSNPAGLSISLHAFEILLYIMGGFQSHRYLLRLSDLDHLFRRQWWSRIWVLQEITLPEQARMVCGAKRISRRRFHAALKVFYAFAGIISKLAMQHRSFSDYQQELLTIMSPKVYLMVSMSQIYQQQDYSLLLMLRTNSYNSFAYIGNGVQQPLGATDPRDKVFALLGLVNDKDSLEALGVFPDYTKSKEEVYTTTMTAMLRKGHISLLSICCGIEGPNGLPSWVPDWSKPDPPMLQLVGDDRLFPTFNACGSKKEHNFVLPSKDCKLEKLLVYVKQVDEVLQLGHVSRLPSMPRAVSPVEWLDVMLQLAYYVEKPYLDVKERMQTAARASHAGMRIGKNNMLQRACEFPEALTILEEASMSVKEGDLIVLVSGAQTPFILRRTGTKYMVVGEAYIDGIMDGEAAEGGEWFHIELE</sequence>
<dbReference type="InterPro" id="IPR010730">
    <property type="entry name" value="HET"/>
</dbReference>
<dbReference type="InterPro" id="IPR036291">
    <property type="entry name" value="NAD(P)-bd_dom_sf"/>
</dbReference>
<dbReference type="InterPro" id="IPR002347">
    <property type="entry name" value="SDR_fam"/>
</dbReference>
<dbReference type="SUPFAM" id="SSF51735">
    <property type="entry name" value="NAD(P)-binding Rossmann-fold domains"/>
    <property type="match status" value="1"/>
</dbReference>
<evidence type="ECO:0000313" key="3">
    <source>
        <dbReference type="Proteomes" id="UP000624244"/>
    </source>
</evidence>
<dbReference type="Pfam" id="PF26639">
    <property type="entry name" value="Het-6_barrel"/>
    <property type="match status" value="1"/>
</dbReference>
<feature type="domain" description="Heterokaryon incompatibility" evidence="1">
    <location>
        <begin position="314"/>
        <end position="500"/>
    </location>
</feature>
<comment type="caution">
    <text evidence="2">The sequence shown here is derived from an EMBL/GenBank/DDBJ whole genome shotgun (WGS) entry which is preliminary data.</text>
</comment>
<reference evidence="2" key="1">
    <citation type="submission" date="2019-11" db="EMBL/GenBank/DDBJ databases">
        <title>Bipolaris sorokiniana Genome sequencing.</title>
        <authorList>
            <person name="Wang H."/>
        </authorList>
    </citation>
    <scope>NUCLEOTIDE SEQUENCE</scope>
</reference>
<dbReference type="InterPro" id="IPR052895">
    <property type="entry name" value="HetReg/Transcr_Mod"/>
</dbReference>
<name>A0A8H5ZU07_COCSA</name>
<dbReference type="EMBL" id="WNKQ01000001">
    <property type="protein sequence ID" value="KAF5854285.1"/>
    <property type="molecule type" value="Genomic_DNA"/>
</dbReference>
<organism evidence="2 3">
    <name type="scientific">Cochliobolus sativus</name>
    <name type="common">Common root rot and spot blotch fungus</name>
    <name type="synonym">Bipolaris sorokiniana</name>
    <dbReference type="NCBI Taxonomy" id="45130"/>
    <lineage>
        <taxon>Eukaryota</taxon>
        <taxon>Fungi</taxon>
        <taxon>Dikarya</taxon>
        <taxon>Ascomycota</taxon>
        <taxon>Pezizomycotina</taxon>
        <taxon>Dothideomycetes</taxon>
        <taxon>Pleosporomycetidae</taxon>
        <taxon>Pleosporales</taxon>
        <taxon>Pleosporineae</taxon>
        <taxon>Pleosporaceae</taxon>
        <taxon>Bipolaris</taxon>
    </lineage>
</organism>
<protein>
    <recommendedName>
        <fullName evidence="1">Heterokaryon incompatibility domain-containing protein</fullName>
    </recommendedName>
</protein>
<proteinExistence type="predicted"/>
<evidence type="ECO:0000313" key="2">
    <source>
        <dbReference type="EMBL" id="KAF5854285.1"/>
    </source>
</evidence>
<dbReference type="Pfam" id="PF06985">
    <property type="entry name" value="HET"/>
    <property type="match status" value="1"/>
</dbReference>
<accession>A0A8H5ZU07</accession>
<dbReference type="Gene3D" id="3.40.50.720">
    <property type="entry name" value="NAD(P)-binding Rossmann-like Domain"/>
    <property type="match status" value="1"/>
</dbReference>
<dbReference type="PANTHER" id="PTHR24148">
    <property type="entry name" value="ANKYRIN REPEAT DOMAIN-CONTAINING PROTEIN 39 HOMOLOG-RELATED"/>
    <property type="match status" value="1"/>
</dbReference>
<dbReference type="PANTHER" id="PTHR24148:SF73">
    <property type="entry name" value="HET DOMAIN PROTEIN (AFU_ORTHOLOGUE AFUA_8G01020)"/>
    <property type="match status" value="1"/>
</dbReference>
<evidence type="ECO:0000259" key="1">
    <source>
        <dbReference type="Pfam" id="PF06985"/>
    </source>
</evidence>
<dbReference type="Proteomes" id="UP000624244">
    <property type="component" value="Unassembled WGS sequence"/>
</dbReference>